<dbReference type="GO" id="GO:0006797">
    <property type="term" value="P:polyphosphate metabolic process"/>
    <property type="evidence" value="ECO:0007669"/>
    <property type="project" value="InterPro"/>
</dbReference>
<dbReference type="RefSeq" id="WP_196990292.1">
    <property type="nucleotide sequence ID" value="NZ_JADWYR010000001.1"/>
</dbReference>
<sequence length="248" mass="29072">MASVKLSEISTRAPGKLDKEKTKAKTATMLAALDELQNLLYAESKHSVLIVIQGMDASGKDGVIRNVFGNLNPQGVTVQSFKAPTPLELSHDFLWRIHQHTPPKGMMQLFNRSHYEDILITRVHKLIDDDIAKKRMKAINDFEDLLVKHNHTHVLKFYLHVSKEEQHKRLEERLSDKTKQWKYNEKDFEEAKLWDVYMNMYEDCFKNCNTVPWHIIPADQNWYKEYLITEALYTLLKSLNMRYPGLKK</sequence>
<dbReference type="PANTHER" id="PTHR34383:SF3">
    <property type="entry name" value="POLYPHOSPHATE:AMP PHOSPHOTRANSFERASE"/>
    <property type="match status" value="1"/>
</dbReference>
<protein>
    <submittedName>
        <fullName evidence="5">Polyphosphate kinase</fullName>
    </submittedName>
</protein>
<evidence type="ECO:0000259" key="4">
    <source>
        <dbReference type="Pfam" id="PF03976"/>
    </source>
</evidence>
<dbReference type="NCBIfam" id="TIGR03709">
    <property type="entry name" value="PPK2_rel_1"/>
    <property type="match status" value="1"/>
</dbReference>
<evidence type="ECO:0000256" key="1">
    <source>
        <dbReference type="ARBA" id="ARBA00009924"/>
    </source>
</evidence>
<comment type="similarity">
    <text evidence="1">Belongs to the polyphosphate kinase 2 (PPK2) family. Class I subfamily.</text>
</comment>
<dbReference type="GO" id="GO:0008976">
    <property type="term" value="F:polyphosphate kinase activity"/>
    <property type="evidence" value="ECO:0007669"/>
    <property type="project" value="InterPro"/>
</dbReference>
<reference evidence="5" key="1">
    <citation type="submission" date="2020-11" db="EMBL/GenBank/DDBJ databases">
        <title>Bacterial whole genome sequence for Panacibacter sp. DH6.</title>
        <authorList>
            <person name="Le V."/>
            <person name="Ko S."/>
            <person name="Ahn C.-Y."/>
            <person name="Oh H.-M."/>
        </authorList>
    </citation>
    <scope>NUCLEOTIDE SEQUENCE</scope>
    <source>
        <strain evidence="5">DH6</strain>
    </source>
</reference>
<evidence type="ECO:0000256" key="2">
    <source>
        <dbReference type="ARBA" id="ARBA00022679"/>
    </source>
</evidence>
<gene>
    <name evidence="5" type="ORF">I5907_08535</name>
</gene>
<keyword evidence="6" id="KW-1185">Reference proteome</keyword>
<dbReference type="InterPro" id="IPR027417">
    <property type="entry name" value="P-loop_NTPase"/>
</dbReference>
<dbReference type="InterPro" id="IPR022300">
    <property type="entry name" value="PPK2-rel_1"/>
</dbReference>
<name>A0A931E6P9_9BACT</name>
<evidence type="ECO:0000313" key="5">
    <source>
        <dbReference type="EMBL" id="MBG9376280.1"/>
    </source>
</evidence>
<dbReference type="Gene3D" id="3.40.50.300">
    <property type="entry name" value="P-loop containing nucleotide triphosphate hydrolases"/>
    <property type="match status" value="1"/>
</dbReference>
<dbReference type="InterPro" id="IPR016898">
    <property type="entry name" value="Polyphosphate_phosphotransfera"/>
</dbReference>
<dbReference type="AlphaFoldDB" id="A0A931E6P9"/>
<dbReference type="Proteomes" id="UP000628448">
    <property type="component" value="Unassembled WGS sequence"/>
</dbReference>
<accession>A0A931E6P9</accession>
<comment type="caution">
    <text evidence="5">The sequence shown here is derived from an EMBL/GenBank/DDBJ whole genome shotgun (WGS) entry which is preliminary data.</text>
</comment>
<dbReference type="Pfam" id="PF03976">
    <property type="entry name" value="PPK2"/>
    <property type="match status" value="1"/>
</dbReference>
<dbReference type="InterPro" id="IPR022488">
    <property type="entry name" value="PPK2-related"/>
</dbReference>
<feature type="domain" description="Polyphosphate kinase-2-related" evidence="4">
    <location>
        <begin position="16"/>
        <end position="237"/>
    </location>
</feature>
<dbReference type="EMBL" id="JADWYR010000001">
    <property type="protein sequence ID" value="MBG9376280.1"/>
    <property type="molecule type" value="Genomic_DNA"/>
</dbReference>
<dbReference type="SUPFAM" id="SSF52540">
    <property type="entry name" value="P-loop containing nucleoside triphosphate hydrolases"/>
    <property type="match status" value="1"/>
</dbReference>
<proteinExistence type="inferred from homology"/>
<evidence type="ECO:0000313" key="6">
    <source>
        <dbReference type="Proteomes" id="UP000628448"/>
    </source>
</evidence>
<evidence type="ECO:0000256" key="3">
    <source>
        <dbReference type="ARBA" id="ARBA00022777"/>
    </source>
</evidence>
<keyword evidence="2" id="KW-0808">Transferase</keyword>
<dbReference type="PIRSF" id="PIRSF028756">
    <property type="entry name" value="PPK2_prd"/>
    <property type="match status" value="1"/>
</dbReference>
<dbReference type="PANTHER" id="PTHR34383">
    <property type="entry name" value="POLYPHOSPHATE:AMP PHOSPHOTRANSFERASE-RELATED"/>
    <property type="match status" value="1"/>
</dbReference>
<keyword evidence="3 5" id="KW-0418">Kinase</keyword>
<organism evidence="5 6">
    <name type="scientific">Panacibacter microcysteis</name>
    <dbReference type="NCBI Taxonomy" id="2793269"/>
    <lineage>
        <taxon>Bacteria</taxon>
        <taxon>Pseudomonadati</taxon>
        <taxon>Bacteroidota</taxon>
        <taxon>Chitinophagia</taxon>
        <taxon>Chitinophagales</taxon>
        <taxon>Chitinophagaceae</taxon>
        <taxon>Panacibacter</taxon>
    </lineage>
</organism>